<name>A0A1T4YND4_9BACT</name>
<evidence type="ECO:0000256" key="5">
    <source>
        <dbReference type="ARBA" id="ARBA00023098"/>
    </source>
</evidence>
<keyword evidence="2 8" id="KW-0812">Transmembrane</keyword>
<dbReference type="GO" id="GO:0012505">
    <property type="term" value="C:endomembrane system"/>
    <property type="evidence" value="ECO:0007669"/>
    <property type="project" value="UniProtKB-SubCell"/>
</dbReference>
<dbReference type="GO" id="GO:0050479">
    <property type="term" value="F:glyceryl-ether monooxygenase activity"/>
    <property type="evidence" value="ECO:0007669"/>
    <property type="project" value="TreeGrafter"/>
</dbReference>
<protein>
    <submittedName>
        <fullName evidence="10">Sterol desaturase/sphingolipid hydroxylase, fatty acid hydroxylase superfamily</fullName>
    </submittedName>
</protein>
<proteinExistence type="predicted"/>
<feature type="domain" description="Fatty acid hydroxylase" evidence="9">
    <location>
        <begin position="103"/>
        <end position="231"/>
    </location>
</feature>
<dbReference type="GO" id="GO:0016020">
    <property type="term" value="C:membrane"/>
    <property type="evidence" value="ECO:0007669"/>
    <property type="project" value="GOC"/>
</dbReference>
<dbReference type="AlphaFoldDB" id="A0A1T4YND4"/>
<dbReference type="PANTHER" id="PTHR21624:SF1">
    <property type="entry name" value="ALKYLGLYCEROL MONOOXYGENASE"/>
    <property type="match status" value="1"/>
</dbReference>
<evidence type="ECO:0000256" key="1">
    <source>
        <dbReference type="ARBA" id="ARBA00004127"/>
    </source>
</evidence>
<gene>
    <name evidence="10" type="ORF">SAMN02745166_03683</name>
</gene>
<dbReference type="GO" id="GO:0008610">
    <property type="term" value="P:lipid biosynthetic process"/>
    <property type="evidence" value="ECO:0007669"/>
    <property type="project" value="InterPro"/>
</dbReference>
<keyword evidence="3 8" id="KW-1133">Transmembrane helix</keyword>
<evidence type="ECO:0000256" key="3">
    <source>
        <dbReference type="ARBA" id="ARBA00022989"/>
    </source>
</evidence>
<dbReference type="InterPro" id="IPR006694">
    <property type="entry name" value="Fatty_acid_hydroxylase"/>
</dbReference>
<sequence length="287" mass="33266">MSPSLKNTFIGLLLLSVLFLVIERVLGRARGPLIRRGWWTDVSYFFFTPFVTKVLSKLGILLPAALLVWCGVASVEDFRQQSYSGFGPVSRLPLWVQGLMIYPLADLLAYWSHRLFHRGRWWPFHAVHHSSEDLDWLSSVRVHPVNDLVNKFIQVTPLLLLGFNPWVTLSTAPFFTLYAIFLHARVDWGFGPLRYVIATPLFHRWHHSRQREAWDKNFAGLFPFWDWLFGTLYLPHGKVPEDFGITEPFPNHLPGQLWEPVRRLMQPQGREESSEAGVSPHSELAKR</sequence>
<evidence type="ECO:0000256" key="8">
    <source>
        <dbReference type="SAM" id="Phobius"/>
    </source>
</evidence>
<evidence type="ECO:0000313" key="11">
    <source>
        <dbReference type="Proteomes" id="UP000190774"/>
    </source>
</evidence>
<dbReference type="InterPro" id="IPR051689">
    <property type="entry name" value="Sterol_desaturase/TMEM195"/>
</dbReference>
<keyword evidence="5" id="KW-0443">Lipid metabolism</keyword>
<keyword evidence="6 8" id="KW-0472">Membrane</keyword>
<evidence type="ECO:0000256" key="2">
    <source>
        <dbReference type="ARBA" id="ARBA00022692"/>
    </source>
</evidence>
<keyword evidence="11" id="KW-1185">Reference proteome</keyword>
<evidence type="ECO:0000259" key="9">
    <source>
        <dbReference type="Pfam" id="PF04116"/>
    </source>
</evidence>
<dbReference type="Pfam" id="PF04116">
    <property type="entry name" value="FA_hydroxylase"/>
    <property type="match status" value="1"/>
</dbReference>
<evidence type="ECO:0000256" key="7">
    <source>
        <dbReference type="SAM" id="MobiDB-lite"/>
    </source>
</evidence>
<organism evidence="10 11">
    <name type="scientific">Prosthecobacter debontii</name>
    <dbReference type="NCBI Taxonomy" id="48467"/>
    <lineage>
        <taxon>Bacteria</taxon>
        <taxon>Pseudomonadati</taxon>
        <taxon>Verrucomicrobiota</taxon>
        <taxon>Verrucomicrobiia</taxon>
        <taxon>Verrucomicrobiales</taxon>
        <taxon>Verrucomicrobiaceae</taxon>
        <taxon>Prosthecobacter</taxon>
    </lineage>
</organism>
<dbReference type="OrthoDB" id="9770329at2"/>
<evidence type="ECO:0000256" key="6">
    <source>
        <dbReference type="ARBA" id="ARBA00023136"/>
    </source>
</evidence>
<reference evidence="11" key="1">
    <citation type="submission" date="2017-02" db="EMBL/GenBank/DDBJ databases">
        <authorList>
            <person name="Varghese N."/>
            <person name="Submissions S."/>
        </authorList>
    </citation>
    <scope>NUCLEOTIDE SEQUENCE [LARGE SCALE GENOMIC DNA]</scope>
    <source>
        <strain evidence="11">ATCC 700200</strain>
    </source>
</reference>
<evidence type="ECO:0000256" key="4">
    <source>
        <dbReference type="ARBA" id="ARBA00023002"/>
    </source>
</evidence>
<comment type="subcellular location">
    <subcellularLocation>
        <location evidence="1">Endomembrane system</location>
        <topology evidence="1">Multi-pass membrane protein</topology>
    </subcellularLocation>
</comment>
<dbReference type="RefSeq" id="WP_078814855.1">
    <property type="nucleotide sequence ID" value="NZ_FUYE01000014.1"/>
</dbReference>
<dbReference type="EMBL" id="FUYE01000014">
    <property type="protein sequence ID" value="SKB02775.1"/>
    <property type="molecule type" value="Genomic_DNA"/>
</dbReference>
<feature type="region of interest" description="Disordered" evidence="7">
    <location>
        <begin position="266"/>
        <end position="287"/>
    </location>
</feature>
<dbReference type="GO" id="GO:0006643">
    <property type="term" value="P:membrane lipid metabolic process"/>
    <property type="evidence" value="ECO:0007669"/>
    <property type="project" value="TreeGrafter"/>
</dbReference>
<accession>A0A1T4YND4</accession>
<dbReference type="GO" id="GO:0005506">
    <property type="term" value="F:iron ion binding"/>
    <property type="evidence" value="ECO:0007669"/>
    <property type="project" value="InterPro"/>
</dbReference>
<feature type="transmembrane region" description="Helical" evidence="8">
    <location>
        <begin position="51"/>
        <end position="72"/>
    </location>
</feature>
<dbReference type="Proteomes" id="UP000190774">
    <property type="component" value="Unassembled WGS sequence"/>
</dbReference>
<feature type="transmembrane region" description="Helical" evidence="8">
    <location>
        <begin position="92"/>
        <end position="111"/>
    </location>
</feature>
<dbReference type="STRING" id="48467.SAMN02745166_03683"/>
<evidence type="ECO:0000313" key="10">
    <source>
        <dbReference type="EMBL" id="SKB02775.1"/>
    </source>
</evidence>
<dbReference type="PANTHER" id="PTHR21624">
    <property type="entry name" value="STEROL DESATURASE-RELATED PROTEIN"/>
    <property type="match status" value="1"/>
</dbReference>
<keyword evidence="4" id="KW-0560">Oxidoreductase</keyword>
<feature type="transmembrane region" description="Helical" evidence="8">
    <location>
        <begin position="166"/>
        <end position="184"/>
    </location>
</feature>